<accession>A0ABQ9J659</accession>
<evidence type="ECO:0000256" key="5">
    <source>
        <dbReference type="ARBA" id="ARBA00023002"/>
    </source>
</evidence>
<dbReference type="InterPro" id="IPR005123">
    <property type="entry name" value="Oxoglu/Fe-dep_dioxygenase_dom"/>
</dbReference>
<evidence type="ECO:0000256" key="4">
    <source>
        <dbReference type="ARBA" id="ARBA00022964"/>
    </source>
</evidence>
<reference evidence="8" key="1">
    <citation type="journal article" date="2023" name="Insect Mol. Biol.">
        <title>Genome sequencing provides insights into the evolution of gene families encoding plant cell wall-degrading enzymes in longhorned beetles.</title>
        <authorList>
            <person name="Shin N.R."/>
            <person name="Okamura Y."/>
            <person name="Kirsch R."/>
            <person name="Pauchet Y."/>
        </authorList>
    </citation>
    <scope>NUCLEOTIDE SEQUENCE</scope>
    <source>
        <strain evidence="8">MMC_N1</strain>
    </source>
</reference>
<evidence type="ECO:0000256" key="3">
    <source>
        <dbReference type="ARBA" id="ARBA00022729"/>
    </source>
</evidence>
<gene>
    <name evidence="8" type="ORF">NQ317_003245</name>
</gene>
<evidence type="ECO:0000256" key="6">
    <source>
        <dbReference type="ARBA" id="ARBA00023004"/>
    </source>
</evidence>
<dbReference type="Gene3D" id="2.60.120.620">
    <property type="entry name" value="q2cbj1_9rhob like domain"/>
    <property type="match status" value="1"/>
</dbReference>
<comment type="caution">
    <text evidence="8">The sequence shown here is derived from an EMBL/GenBank/DDBJ whole genome shotgun (WGS) entry which is preliminary data.</text>
</comment>
<evidence type="ECO:0000256" key="1">
    <source>
        <dbReference type="ARBA" id="ARBA00001961"/>
    </source>
</evidence>
<keyword evidence="2" id="KW-0479">Metal-binding</keyword>
<dbReference type="InterPro" id="IPR050757">
    <property type="entry name" value="Collagen_mod_GT25"/>
</dbReference>
<comment type="cofactor">
    <cofactor evidence="1">
        <name>L-ascorbate</name>
        <dbReference type="ChEBI" id="CHEBI:38290"/>
    </cofactor>
</comment>
<proteinExistence type="predicted"/>
<dbReference type="Proteomes" id="UP001162164">
    <property type="component" value="Unassembled WGS sequence"/>
</dbReference>
<evidence type="ECO:0000313" key="9">
    <source>
        <dbReference type="Proteomes" id="UP001162164"/>
    </source>
</evidence>
<dbReference type="InterPro" id="IPR044861">
    <property type="entry name" value="IPNS-like_FE2OG_OXY"/>
</dbReference>
<dbReference type="Pfam" id="PF03171">
    <property type="entry name" value="2OG-FeII_Oxy"/>
    <property type="match status" value="1"/>
</dbReference>
<keyword evidence="4" id="KW-0223">Dioxygenase</keyword>
<evidence type="ECO:0000256" key="2">
    <source>
        <dbReference type="ARBA" id="ARBA00022723"/>
    </source>
</evidence>
<dbReference type="SMART" id="SM00702">
    <property type="entry name" value="P4Hc"/>
    <property type="match status" value="1"/>
</dbReference>
<keyword evidence="6" id="KW-0408">Iron</keyword>
<evidence type="ECO:0000259" key="7">
    <source>
        <dbReference type="PROSITE" id="PS51471"/>
    </source>
</evidence>
<keyword evidence="3" id="KW-0732">Signal</keyword>
<keyword evidence="5" id="KW-0560">Oxidoreductase</keyword>
<evidence type="ECO:0000313" key="8">
    <source>
        <dbReference type="EMBL" id="KAJ8973615.1"/>
    </source>
</evidence>
<dbReference type="InterPro" id="IPR006620">
    <property type="entry name" value="Pro_4_hyd_alph"/>
</dbReference>
<dbReference type="PROSITE" id="PS51471">
    <property type="entry name" value="FE2OG_OXY"/>
    <property type="match status" value="1"/>
</dbReference>
<sequence length="270" mass="31748">MVPDVNLIITTDILLTRTFHFRGLWNVPYLTNCYLINATLLKRYDRRELTFNKPNLDPDMAFCSNLRELDVFMYFIHKDYKDAIKPETADRQPCPDVYWWPIATEKFCQALINIMESYGKWSSGNNDDDRLEGGYEAVPTRDIHMTQVGFDNHWLYFLKKYVQPLQQKVFLGYYHDPPRSLMNFVVRYRPDEQASLRPHHDTSTFTINIALNQVGIDYEGGGCRFIRYNCSVIDTKPGWIMMHPGKFTHYHEGLTVTKGTRYIMVSFVDP</sequence>
<name>A0ABQ9J659_9CUCU</name>
<dbReference type="PANTHER" id="PTHR10730">
    <property type="entry name" value="PROCOLLAGEN-LYSINE,2-OXOGLUTARATE 5-DIOXYGENASE/GLYCOSYLTRANSFERASE 25 FAMILY MEMBER"/>
    <property type="match status" value="1"/>
</dbReference>
<dbReference type="EMBL" id="JAPWTJ010001144">
    <property type="protein sequence ID" value="KAJ8973615.1"/>
    <property type="molecule type" value="Genomic_DNA"/>
</dbReference>
<organism evidence="8 9">
    <name type="scientific">Molorchus minor</name>
    <dbReference type="NCBI Taxonomy" id="1323400"/>
    <lineage>
        <taxon>Eukaryota</taxon>
        <taxon>Metazoa</taxon>
        <taxon>Ecdysozoa</taxon>
        <taxon>Arthropoda</taxon>
        <taxon>Hexapoda</taxon>
        <taxon>Insecta</taxon>
        <taxon>Pterygota</taxon>
        <taxon>Neoptera</taxon>
        <taxon>Endopterygota</taxon>
        <taxon>Coleoptera</taxon>
        <taxon>Polyphaga</taxon>
        <taxon>Cucujiformia</taxon>
        <taxon>Chrysomeloidea</taxon>
        <taxon>Cerambycidae</taxon>
        <taxon>Lamiinae</taxon>
        <taxon>Monochamini</taxon>
        <taxon>Molorchus</taxon>
    </lineage>
</organism>
<feature type="domain" description="Fe2OG dioxygenase" evidence="7">
    <location>
        <begin position="177"/>
        <end position="270"/>
    </location>
</feature>
<keyword evidence="9" id="KW-1185">Reference proteome</keyword>
<dbReference type="PANTHER" id="PTHR10730:SF45">
    <property type="entry name" value="PROCOLLAGEN-LYSINE,2-OXOGLUTARATE 5-DIOXYGENASE"/>
    <property type="match status" value="1"/>
</dbReference>
<protein>
    <recommendedName>
        <fullName evidence="7">Fe2OG dioxygenase domain-containing protein</fullName>
    </recommendedName>
</protein>